<keyword evidence="3" id="KW-0732">Signal</keyword>
<gene>
    <name evidence="5" type="ORF">OJ962_31080</name>
</gene>
<organism evidence="5 6">
    <name type="scientific">Solirubrobacter deserti</name>
    <dbReference type="NCBI Taxonomy" id="2282478"/>
    <lineage>
        <taxon>Bacteria</taxon>
        <taxon>Bacillati</taxon>
        <taxon>Actinomycetota</taxon>
        <taxon>Thermoleophilia</taxon>
        <taxon>Solirubrobacterales</taxon>
        <taxon>Solirubrobacteraceae</taxon>
        <taxon>Solirubrobacter</taxon>
    </lineage>
</organism>
<dbReference type="EMBL" id="JAPCID010000070">
    <property type="protein sequence ID" value="MDA0141971.1"/>
    <property type="molecule type" value="Genomic_DNA"/>
</dbReference>
<feature type="signal peptide" evidence="3">
    <location>
        <begin position="1"/>
        <end position="33"/>
    </location>
</feature>
<comment type="similarity">
    <text evidence="1">Belongs to the PstS family.</text>
</comment>
<dbReference type="InterPro" id="IPR006311">
    <property type="entry name" value="TAT_signal"/>
</dbReference>
<feature type="compositionally biased region" description="Low complexity" evidence="2">
    <location>
        <begin position="89"/>
        <end position="98"/>
    </location>
</feature>
<dbReference type="Pfam" id="PF12849">
    <property type="entry name" value="PBP_like_2"/>
    <property type="match status" value="1"/>
</dbReference>
<dbReference type="PANTHER" id="PTHR42996">
    <property type="entry name" value="PHOSPHATE-BINDING PROTEIN PSTS"/>
    <property type="match status" value="1"/>
</dbReference>
<reference evidence="5" key="1">
    <citation type="submission" date="2022-10" db="EMBL/GenBank/DDBJ databases">
        <title>The WGS of Solirubrobacter sp. CPCC 204708.</title>
        <authorList>
            <person name="Jiang Z."/>
        </authorList>
    </citation>
    <scope>NUCLEOTIDE SEQUENCE</scope>
    <source>
        <strain evidence="5">CPCC 204708</strain>
    </source>
</reference>
<feature type="region of interest" description="Disordered" evidence="2">
    <location>
        <begin position="87"/>
        <end position="129"/>
    </location>
</feature>
<protein>
    <submittedName>
        <fullName evidence="5">Substrate-binding domain-containing protein</fullName>
    </submittedName>
</protein>
<evidence type="ECO:0000256" key="1">
    <source>
        <dbReference type="ARBA" id="ARBA00008725"/>
    </source>
</evidence>
<dbReference type="Gene3D" id="3.40.190.10">
    <property type="entry name" value="Periplasmic binding protein-like II"/>
    <property type="match status" value="2"/>
</dbReference>
<evidence type="ECO:0000259" key="4">
    <source>
        <dbReference type="Pfam" id="PF12849"/>
    </source>
</evidence>
<dbReference type="RefSeq" id="WP_202957639.1">
    <property type="nucleotide sequence ID" value="NZ_JAPCID010000070.1"/>
</dbReference>
<dbReference type="PANTHER" id="PTHR42996:SF1">
    <property type="entry name" value="PHOSPHATE-BINDING PROTEIN PSTS"/>
    <property type="match status" value="1"/>
</dbReference>
<feature type="domain" description="PBP" evidence="4">
    <location>
        <begin position="79"/>
        <end position="322"/>
    </location>
</feature>
<dbReference type="InterPro" id="IPR024370">
    <property type="entry name" value="PBP_domain"/>
</dbReference>
<evidence type="ECO:0000256" key="3">
    <source>
        <dbReference type="SAM" id="SignalP"/>
    </source>
</evidence>
<dbReference type="PROSITE" id="PS51318">
    <property type="entry name" value="TAT"/>
    <property type="match status" value="1"/>
</dbReference>
<dbReference type="Proteomes" id="UP001147700">
    <property type="component" value="Unassembled WGS sequence"/>
</dbReference>
<dbReference type="InterPro" id="IPR050962">
    <property type="entry name" value="Phosphate-bind_PstS"/>
</dbReference>
<keyword evidence="6" id="KW-1185">Reference proteome</keyword>
<feature type="region of interest" description="Disordered" evidence="2">
    <location>
        <begin position="457"/>
        <end position="505"/>
    </location>
</feature>
<accession>A0ABT4RTR2</accession>
<name>A0ABT4RTR2_9ACTN</name>
<proteinExistence type="inferred from homology"/>
<sequence>MSSFGPSPRRRRLALSVGGALAAMLMVAPGASAQFTLAECGGSLAPGRGASFQNTAFSGFRSLYGTESDGCGAAALNALTWDGAGSGAGRRALGERSAPNTNGDRDPSVRWAGSDEPPTQAQREQMEKGAVVPGTTTDLTAADNSPLHVVPAAMGAIAILVHLPAGCVDYGAVGNDLFRDRPKTALTALEDVFRGTAATWGDLIPTLLPNDNTCRQAPIKRAVRRDSSGTTYALRQLLAKIDPANAADWKTRAGGAAWPNDTGATTVVKAATDGGSALTDLALATPGTLGYVDLATARARGAGAYTWDGAAAPIDRTFWLPLQSSTTDTGNYFDPQANAQGYKPNTPVADRGANCTAVQPTGIPSSTLGDWTNADSSMSEDGYAACTLTYNLLFDDNAVVYCKSPAEEAKARTIKDYFTKAVVSPAGQATLPGSDYARVPGAILDVARAGVNAIGWNKGGTGRPCGDEQPPPPPGGGGDTNNPPAGGGGGTTPPPAAPSNDAKLASTRAVGTTIRLSLQFPGPGKVSVTSSAKPKKGKAVKLATKTVDVTKAGSQTISLSLNSKAKSALRKDKKLKFTLKITYTPTGGSAKTVTKTITVKQPKSSKK</sequence>
<dbReference type="SUPFAM" id="SSF53850">
    <property type="entry name" value="Periplasmic binding protein-like II"/>
    <property type="match status" value="1"/>
</dbReference>
<comment type="caution">
    <text evidence="5">The sequence shown here is derived from an EMBL/GenBank/DDBJ whole genome shotgun (WGS) entry which is preliminary data.</text>
</comment>
<evidence type="ECO:0000256" key="2">
    <source>
        <dbReference type="SAM" id="MobiDB-lite"/>
    </source>
</evidence>
<evidence type="ECO:0000313" key="6">
    <source>
        <dbReference type="Proteomes" id="UP001147700"/>
    </source>
</evidence>
<feature type="chain" id="PRO_5045603839" evidence="3">
    <location>
        <begin position="34"/>
        <end position="607"/>
    </location>
</feature>
<evidence type="ECO:0000313" key="5">
    <source>
        <dbReference type="EMBL" id="MDA0141971.1"/>
    </source>
</evidence>